<name>A0AAD0QV67_PSEDL</name>
<dbReference type="GO" id="GO:0006865">
    <property type="term" value="P:amino acid transport"/>
    <property type="evidence" value="ECO:0007669"/>
    <property type="project" value="UniProtKB-KW"/>
</dbReference>
<comment type="subcellular location">
    <subcellularLocation>
        <location evidence="1">Cell membrane</location>
        <topology evidence="1">Multi-pass membrane protein</topology>
    </subcellularLocation>
</comment>
<dbReference type="FunFam" id="3.40.960.10:FF:000002">
    <property type="entry name" value="DNA helicase related protein"/>
    <property type="match status" value="1"/>
</dbReference>
<protein>
    <submittedName>
        <fullName evidence="14">D-serine/D-alanine/glycine transporter</fullName>
    </submittedName>
</protein>
<sequence>MTDSTRGRRPPDGEEPELKRSLSNRHIQLIAIGGAIGTGLFMGSGKTISLAGPSIIFVYMIIGFMLFFVMRAMGELLLSNLKYKSFIDFSADLLGPWAGFFTGWTYWFCWIVTGIADVIAISAYSQFWFPDIPLWLPALACVALLLSLNLLTVKLFGELEFWFAMIKIVAICALICTGMYMVAAAYQSPVGHAASLANLWNDQGMFPHGAMGFFAGFQIAVFAFVGIELVGTTAAETKNPERNLPRAINSIPVRIIVFYVLALIAIMVVTPWRDVVANKSPFVELFMLAGLPAAAGVINFVVLTSAASSANSGVFSTSRMLYGLAMEGDAPGKFGTLSSRAVPSNGLIFSCVCLAAGALVIYLMPNMLDAFTLITTVSAILFMFVWSMILLSYLTYRKQRAQLHRASTYKMPGGTLMCWVCLAFFAFILGLLALEADTRLALYLVPVCVVLSMFSFAKYLMWKDLAENAEHLRQSPVVQHLLDTPRDSFASDTPFPEPESLDRDYGPTEVFCPLPSDSSQLAAVMAAAKGKDFVLIGPPGTGKSQTISNMIAQSIAQGRRVLFVSEKIAALDVVYRRLREIGLGEFCLELHSSKARKTDVLAQLQSAWEAKGQVDSAAWEVEAQRLASLRDSLNIYVERLHRRHRNGYCVYDAIGTITSGVDEAVTPVAWASPDIHDQKAMLELRELGNRLEVNAQAVGYSQLAGNALSAVGQAEWSPHWQQQFVQAARDVLPAVMDVQRAADRFVELSGLPATEHTPTALEGLSILSQALPAAAGQDWRFALRPDARSISQRLNDGCAWVEQHRSINSRLSALWPSRVAADAKQGIELLQQRRATYAELGPAWPESVTEVLGQAVTLQEQIADLKQQLSATYSDAIESLDTDLLLREWKEAEESFWPKSWFGKRRIAALLVPTQSTAGEADHGKDLATWAEIRSVRRAIDELEPGHECVAVWQGSKSDPVLLSTSIKLQEAIRLQKADSDWVDDGFQLVEQGQLGDALKGELRRLRALTRFDAEMSTLSGLRSSTDSLWSGLSTDIDVLAAALRFQAERRDIEDRGRLVDEHPQVEEGRCGASLKSDFELLKQRATVERDLADLADLRELVPVWKDLKTKLDVARQAVAFHGQMAIAVAKLALTPEQIAAYKAPLQTLLGDGNALLEPEGAIVLAGVALREKLGLLQERSSQLTSIGHFTETGVDETAHLSLSDLKKNCETVVSSEPRLRAWCAWRKVRDEAFAVGLAPIVQAMESGVITSGKVRRVLEVNYARWWLNTTVDNEEVIRTFVSVEHEQRIRDFRALDEKFTELTKDWLRARLCADLPSQDSVSRSSEWGLLRHEMGKKTKHIPLRELMTRAPEALTKLTPCLLMSPLSIAQYLPPASTPFDLVIFDEASQIPVWDAIGAMARGKQVVMVGDPKQLPPTSFFDRAESTADDEDVEADLESILDECISANLPMRNLNWHYRSRHESLIAFSNQRYYQSKLVTFPSPFTADQAVRMCPVAGVYDKGGSRTNLIEARALVADLVARLQSPAFRESGRTVGVVTFNGEQQKLIMDMLDEACRKDPSLDSYFAESELEPVFVKNLESVQGDERDIIYFSTTYGKDAAGAMSMNFGPMNRPGGERRLNVAITRARQELVLFSTLRPEHIDLARTQAVGVRDLKHFLEFAERGPRALAEVNFGSVGGFDSPFEEAVAAALAKKGWQIHTQIGVSSFRVDLGVVHPDAPGRFLAGVECDGATYHRSATARDRDKLREFVLRGLGWEIVRIWSTDWWVDAAGTAEKVHQRLNELLAASRAKQAAIDAAQEAERQRVDAAMAEVIKVVDQVTVVASVSDTEEANDPAGALPEVKYARAVTVAAVEDVVTTAKAVEHLIYKEADPSNAVEMVNPDQFFEPGYTITLEQMIDLVVTEEGPVLDTALARRIARAHGWVRTGSRIRERVDQIARARFRLHEEEQIGVFYWPAHLESDAKVVFRRPGEDDSTRALADICLQELRALVNEMLERGHEGEALIYAIAKEAGVSKLAHAGRQRIERAIRE</sequence>
<dbReference type="InterPro" id="IPR041679">
    <property type="entry name" value="DNA2/NAM7-like_C"/>
</dbReference>
<feature type="transmembrane region" description="Helical" evidence="8">
    <location>
        <begin position="251"/>
        <end position="273"/>
    </location>
</feature>
<feature type="transmembrane region" description="Helical" evidence="8">
    <location>
        <begin position="416"/>
        <end position="434"/>
    </location>
</feature>
<dbReference type="Gene3D" id="3.40.960.10">
    <property type="entry name" value="VSR Endonuclease"/>
    <property type="match status" value="1"/>
</dbReference>
<feature type="transmembrane region" description="Helical" evidence="8">
    <location>
        <begin position="50"/>
        <end position="73"/>
    </location>
</feature>
<gene>
    <name evidence="14" type="ORF">DVB73_02850</name>
</gene>
<feature type="transmembrane region" description="Helical" evidence="8">
    <location>
        <begin position="27"/>
        <end position="44"/>
    </location>
</feature>
<dbReference type="GO" id="GO:0005886">
    <property type="term" value="C:plasma membrane"/>
    <property type="evidence" value="ECO:0007669"/>
    <property type="project" value="UniProtKB-SubCell"/>
</dbReference>
<feature type="domain" description="DNA2/NAM7 helicase-like C-terminal" evidence="12">
    <location>
        <begin position="1439"/>
        <end position="1634"/>
    </location>
</feature>
<dbReference type="InterPro" id="IPR011335">
    <property type="entry name" value="Restrct_endonuc-II-like"/>
</dbReference>
<dbReference type="Pfam" id="PF00324">
    <property type="entry name" value="AA_permease"/>
    <property type="match status" value="1"/>
</dbReference>
<dbReference type="SUPFAM" id="SSF52540">
    <property type="entry name" value="P-loop containing nucleoside triphosphate hydrolases"/>
    <property type="match status" value="2"/>
</dbReference>
<dbReference type="GO" id="GO:0004386">
    <property type="term" value="F:helicase activity"/>
    <property type="evidence" value="ECO:0007669"/>
    <property type="project" value="InterPro"/>
</dbReference>
<evidence type="ECO:0000256" key="5">
    <source>
        <dbReference type="ARBA" id="ARBA00022970"/>
    </source>
</evidence>
<dbReference type="CDD" id="cd18808">
    <property type="entry name" value="SF1_C_Upf1"/>
    <property type="match status" value="1"/>
</dbReference>
<dbReference type="FunFam" id="1.20.1740.10:FF:000001">
    <property type="entry name" value="Amino acid permease"/>
    <property type="match status" value="1"/>
</dbReference>
<dbReference type="GO" id="GO:0055085">
    <property type="term" value="P:transmembrane transport"/>
    <property type="evidence" value="ECO:0007669"/>
    <property type="project" value="InterPro"/>
</dbReference>
<proteinExistence type="predicted"/>
<dbReference type="PANTHER" id="PTHR43495:SF2">
    <property type="entry name" value="D-SERINE_D-ALANINE_GLYCINE TRANSPORTER"/>
    <property type="match status" value="1"/>
</dbReference>
<dbReference type="FunFam" id="3.40.50.300:FF:002063">
    <property type="entry name" value="DNA helicase related protein"/>
    <property type="match status" value="1"/>
</dbReference>
<dbReference type="EMBL" id="CP031146">
    <property type="protein sequence ID" value="AXM94834.1"/>
    <property type="molecule type" value="Genomic_DNA"/>
</dbReference>
<feature type="transmembrane region" description="Helical" evidence="8">
    <location>
        <begin position="370"/>
        <end position="396"/>
    </location>
</feature>
<feature type="transmembrane region" description="Helical" evidence="8">
    <location>
        <begin position="168"/>
        <end position="186"/>
    </location>
</feature>
<dbReference type="SUPFAM" id="SSF52980">
    <property type="entry name" value="Restriction endonuclease-like"/>
    <property type="match status" value="1"/>
</dbReference>
<feature type="domain" description="Restriction endonuclease type II-like" evidence="13">
    <location>
        <begin position="1684"/>
        <end position="1781"/>
    </location>
</feature>
<evidence type="ECO:0000313" key="14">
    <source>
        <dbReference type="EMBL" id="AXM94834.1"/>
    </source>
</evidence>
<dbReference type="Pfam" id="PF11784">
    <property type="entry name" value="DUF3320"/>
    <property type="match status" value="1"/>
</dbReference>
<dbReference type="Gene3D" id="1.20.1740.10">
    <property type="entry name" value="Amino acid/polyamine transporter I"/>
    <property type="match status" value="1"/>
</dbReference>
<evidence type="ECO:0000259" key="11">
    <source>
        <dbReference type="Pfam" id="PF13086"/>
    </source>
</evidence>
<dbReference type="NCBIfam" id="NF008272">
    <property type="entry name" value="PRK11049.1"/>
    <property type="match status" value="1"/>
</dbReference>
<dbReference type="Pfam" id="PF13086">
    <property type="entry name" value="AAA_11"/>
    <property type="match status" value="2"/>
</dbReference>
<feature type="transmembrane region" description="Helical" evidence="8">
    <location>
        <begin position="206"/>
        <end position="230"/>
    </location>
</feature>
<dbReference type="Pfam" id="PF18741">
    <property type="entry name" value="MTES_1575"/>
    <property type="match status" value="1"/>
</dbReference>
<evidence type="ECO:0000256" key="2">
    <source>
        <dbReference type="ARBA" id="ARBA00022448"/>
    </source>
</evidence>
<dbReference type="InterPro" id="IPR004840">
    <property type="entry name" value="Amino_acid_permease_CS"/>
</dbReference>
<feature type="domain" description="DNA2/NAM7 helicase helicase" evidence="11">
    <location>
        <begin position="517"/>
        <end position="580"/>
    </location>
</feature>
<dbReference type="PANTHER" id="PTHR43495">
    <property type="entry name" value="GABA PERMEASE"/>
    <property type="match status" value="1"/>
</dbReference>
<accession>A0AAD0QV67</accession>
<feature type="domain" description="DUF3320" evidence="10">
    <location>
        <begin position="1883"/>
        <end position="1932"/>
    </location>
</feature>
<dbReference type="Proteomes" id="UP000256503">
    <property type="component" value="Chromosome"/>
</dbReference>
<dbReference type="Pfam" id="PF13087">
    <property type="entry name" value="AAA_12"/>
    <property type="match status" value="1"/>
</dbReference>
<evidence type="ECO:0000259" key="9">
    <source>
        <dbReference type="Pfam" id="PF00324"/>
    </source>
</evidence>
<evidence type="ECO:0000259" key="12">
    <source>
        <dbReference type="Pfam" id="PF13087"/>
    </source>
</evidence>
<feature type="transmembrane region" description="Helical" evidence="8">
    <location>
        <begin position="134"/>
        <end position="156"/>
    </location>
</feature>
<dbReference type="InterPro" id="IPR027417">
    <property type="entry name" value="P-loop_NTPase"/>
</dbReference>
<dbReference type="Gene3D" id="3.40.50.300">
    <property type="entry name" value="P-loop containing nucleotide triphosphate hydrolases"/>
    <property type="match status" value="3"/>
</dbReference>
<evidence type="ECO:0000256" key="8">
    <source>
        <dbReference type="SAM" id="Phobius"/>
    </source>
</evidence>
<feature type="transmembrane region" description="Helical" evidence="8">
    <location>
        <begin position="94"/>
        <end position="122"/>
    </location>
</feature>
<dbReference type="PROSITE" id="PS00218">
    <property type="entry name" value="AMINO_ACID_PERMEASE_1"/>
    <property type="match status" value="1"/>
</dbReference>
<evidence type="ECO:0000256" key="6">
    <source>
        <dbReference type="ARBA" id="ARBA00022989"/>
    </source>
</evidence>
<dbReference type="InterPro" id="IPR004841">
    <property type="entry name" value="AA-permease/SLC12A_dom"/>
</dbReference>
<keyword evidence="5" id="KW-0029">Amino-acid transport</keyword>
<dbReference type="InterPro" id="IPR041677">
    <property type="entry name" value="DNA2/NAM7_AAA_11"/>
</dbReference>
<feature type="domain" description="Amino acid permease/ SLC12A" evidence="9">
    <location>
        <begin position="26"/>
        <end position="455"/>
    </location>
</feature>
<dbReference type="InterPro" id="IPR049468">
    <property type="entry name" value="Restrct_endonuc-II-like_dom"/>
</dbReference>
<keyword evidence="6 8" id="KW-1133">Transmembrane helix</keyword>
<keyword evidence="7 8" id="KW-0472">Membrane</keyword>
<dbReference type="InterPro" id="IPR021754">
    <property type="entry name" value="DUF3320"/>
</dbReference>
<keyword evidence="4 8" id="KW-0812">Transmembrane</keyword>
<feature type="transmembrane region" description="Helical" evidence="8">
    <location>
        <begin position="346"/>
        <end position="364"/>
    </location>
</feature>
<evidence type="ECO:0000256" key="7">
    <source>
        <dbReference type="ARBA" id="ARBA00023136"/>
    </source>
</evidence>
<feature type="transmembrane region" description="Helical" evidence="8">
    <location>
        <begin position="285"/>
        <end position="310"/>
    </location>
</feature>
<evidence type="ECO:0000256" key="4">
    <source>
        <dbReference type="ARBA" id="ARBA00022692"/>
    </source>
</evidence>
<evidence type="ECO:0000313" key="15">
    <source>
        <dbReference type="Proteomes" id="UP000256503"/>
    </source>
</evidence>
<dbReference type="InterPro" id="IPR047187">
    <property type="entry name" value="SF1_C_Upf1"/>
</dbReference>
<keyword evidence="3" id="KW-1003">Cell membrane</keyword>
<evidence type="ECO:0000256" key="3">
    <source>
        <dbReference type="ARBA" id="ARBA00022475"/>
    </source>
</evidence>
<keyword evidence="2" id="KW-0813">Transport</keyword>
<reference evidence="14 15" key="1">
    <citation type="submission" date="2018-07" db="EMBL/GenBank/DDBJ databases">
        <title>Complete genome sequence of a Pseudomonas plecoglossicida strain pathogenic to the marine fish, Larimichthys crocea.</title>
        <authorList>
            <person name="Tao Z."/>
        </authorList>
    </citation>
    <scope>NUCLEOTIDE SEQUENCE [LARGE SCALE GENOMIC DNA]</scope>
    <source>
        <strain evidence="14 15">XSDHY-P</strain>
    </source>
</reference>
<feature type="domain" description="DNA2/NAM7 helicase helicase" evidence="11">
    <location>
        <begin position="1378"/>
        <end position="1419"/>
    </location>
</feature>
<organism evidence="14 15">
    <name type="scientific">Pseudomonas plecoglossicida</name>
    <dbReference type="NCBI Taxonomy" id="70775"/>
    <lineage>
        <taxon>Bacteria</taxon>
        <taxon>Pseudomonadati</taxon>
        <taxon>Pseudomonadota</taxon>
        <taxon>Gammaproteobacteria</taxon>
        <taxon>Pseudomonadales</taxon>
        <taxon>Pseudomonadaceae</taxon>
        <taxon>Pseudomonas</taxon>
    </lineage>
</organism>
<evidence type="ECO:0000259" key="10">
    <source>
        <dbReference type="Pfam" id="PF11784"/>
    </source>
</evidence>
<evidence type="ECO:0000256" key="1">
    <source>
        <dbReference type="ARBA" id="ARBA00004651"/>
    </source>
</evidence>
<evidence type="ECO:0000259" key="13">
    <source>
        <dbReference type="Pfam" id="PF18741"/>
    </source>
</evidence>
<dbReference type="FunFam" id="3.40.50.300:FF:002475">
    <property type="entry name" value="DNA helicase related protein"/>
    <property type="match status" value="1"/>
</dbReference>